<protein>
    <submittedName>
        <fullName evidence="7">CcmB protein</fullName>
    </submittedName>
</protein>
<organism evidence="7 8">
    <name type="scientific">Microscilla marina ATCC 23134</name>
    <dbReference type="NCBI Taxonomy" id="313606"/>
    <lineage>
        <taxon>Bacteria</taxon>
        <taxon>Pseudomonadati</taxon>
        <taxon>Bacteroidota</taxon>
        <taxon>Cytophagia</taxon>
        <taxon>Cytophagales</taxon>
        <taxon>Microscillaceae</taxon>
        <taxon>Microscilla</taxon>
    </lineage>
</organism>
<feature type="transmembrane region" description="Helical" evidence="6">
    <location>
        <begin position="54"/>
        <end position="71"/>
    </location>
</feature>
<feature type="transmembrane region" description="Helical" evidence="6">
    <location>
        <begin position="107"/>
        <end position="125"/>
    </location>
</feature>
<dbReference type="Proteomes" id="UP000004095">
    <property type="component" value="Unassembled WGS sequence"/>
</dbReference>
<comment type="caution">
    <text evidence="7">The sequence shown here is derived from an EMBL/GenBank/DDBJ whole genome shotgun (WGS) entry which is preliminary data.</text>
</comment>
<feature type="transmembrane region" description="Helical" evidence="6">
    <location>
        <begin position="132"/>
        <end position="154"/>
    </location>
</feature>
<keyword evidence="5 6" id="KW-0472">Membrane</keyword>
<dbReference type="GO" id="GO:0017004">
    <property type="term" value="P:cytochrome complex assembly"/>
    <property type="evidence" value="ECO:0007669"/>
    <property type="project" value="InterPro"/>
</dbReference>
<dbReference type="GO" id="GO:0016020">
    <property type="term" value="C:membrane"/>
    <property type="evidence" value="ECO:0007669"/>
    <property type="project" value="UniProtKB-SubCell"/>
</dbReference>
<evidence type="ECO:0000256" key="5">
    <source>
        <dbReference type="ARBA" id="ARBA00023136"/>
    </source>
</evidence>
<gene>
    <name evidence="7" type="ORF">M23134_04357</name>
</gene>
<evidence type="ECO:0000256" key="1">
    <source>
        <dbReference type="ARBA" id="ARBA00004141"/>
    </source>
</evidence>
<evidence type="ECO:0000313" key="8">
    <source>
        <dbReference type="Proteomes" id="UP000004095"/>
    </source>
</evidence>
<feature type="transmembrane region" description="Helical" evidence="6">
    <location>
        <begin position="199"/>
        <end position="220"/>
    </location>
</feature>
<keyword evidence="4 6" id="KW-1133">Transmembrane helix</keyword>
<feature type="transmembrane region" description="Helical" evidence="6">
    <location>
        <begin position="21"/>
        <end position="42"/>
    </location>
</feature>
<keyword evidence="3 6" id="KW-0812">Transmembrane</keyword>
<dbReference type="InterPro" id="IPR003544">
    <property type="entry name" value="Cyt_c_biogenesis_CcmB"/>
</dbReference>
<proteinExistence type="inferred from homology"/>
<evidence type="ECO:0000256" key="6">
    <source>
        <dbReference type="SAM" id="Phobius"/>
    </source>
</evidence>
<dbReference type="RefSeq" id="WP_002697729.1">
    <property type="nucleotide sequence ID" value="NZ_AAWS01000015.1"/>
</dbReference>
<evidence type="ECO:0000256" key="3">
    <source>
        <dbReference type="ARBA" id="ARBA00022692"/>
    </source>
</evidence>
<dbReference type="AlphaFoldDB" id="A1ZLX8"/>
<evidence type="ECO:0000256" key="2">
    <source>
        <dbReference type="ARBA" id="ARBA00010544"/>
    </source>
</evidence>
<feature type="transmembrane region" description="Helical" evidence="6">
    <location>
        <begin position="160"/>
        <end position="179"/>
    </location>
</feature>
<dbReference type="eggNOG" id="COG2386">
    <property type="taxonomic scope" value="Bacteria"/>
</dbReference>
<dbReference type="Pfam" id="PF03379">
    <property type="entry name" value="CcmB"/>
    <property type="match status" value="1"/>
</dbReference>
<comment type="similarity">
    <text evidence="2">Belongs to the CcmB/CycW/HelB family.</text>
</comment>
<dbReference type="OrthoDB" id="9788444at2"/>
<name>A1ZLX8_MICM2</name>
<evidence type="ECO:0000256" key="4">
    <source>
        <dbReference type="ARBA" id="ARBA00022989"/>
    </source>
</evidence>
<dbReference type="EMBL" id="AAWS01000015">
    <property type="protein sequence ID" value="EAY28510.1"/>
    <property type="molecule type" value="Genomic_DNA"/>
</dbReference>
<keyword evidence="8" id="KW-1185">Reference proteome</keyword>
<reference evidence="7 8" key="1">
    <citation type="submission" date="2007-01" db="EMBL/GenBank/DDBJ databases">
        <authorList>
            <person name="Haygood M."/>
            <person name="Podell S."/>
            <person name="Anderson C."/>
            <person name="Hopkinson B."/>
            <person name="Roe K."/>
            <person name="Barbeau K."/>
            <person name="Gaasterland T."/>
            <person name="Ferriera S."/>
            <person name="Johnson J."/>
            <person name="Kravitz S."/>
            <person name="Beeson K."/>
            <person name="Sutton G."/>
            <person name="Rogers Y.-H."/>
            <person name="Friedman R."/>
            <person name="Frazier M."/>
            <person name="Venter J.C."/>
        </authorList>
    </citation>
    <scope>NUCLEOTIDE SEQUENCE [LARGE SCALE GENOMIC DNA]</scope>
    <source>
        <strain evidence="7 8">ATCC 23134</strain>
    </source>
</reference>
<dbReference type="GO" id="GO:0015232">
    <property type="term" value="F:heme transmembrane transporter activity"/>
    <property type="evidence" value="ECO:0007669"/>
    <property type="project" value="InterPro"/>
</dbReference>
<comment type="subcellular location">
    <subcellularLocation>
        <location evidence="1">Membrane</location>
        <topology evidence="1">Multi-pass membrane protein</topology>
    </subcellularLocation>
</comment>
<evidence type="ECO:0000313" key="7">
    <source>
        <dbReference type="EMBL" id="EAY28510.1"/>
    </source>
</evidence>
<accession>A1ZLX8</accession>
<sequence length="222" mass="24815">MLLREIQILVKKEALLEWRERYALNGLLLYIVSTVMITYLSFNLKQAVLSPPTWNTLFWIILLFTAINAVAKSFMQERQGRLLYYYTLVSPQGIILSKIIYNSLLMLVIALIGFATYALVLGNPVQDTGLFIFNMLLGGIGFSSTLTMVSSIAAKANNNATLMAILSFPVILPMLLMLIKTSKNAMDGLARSASFDEILTLIAINMIVATVSFILFPYLWRG</sequence>